<proteinExistence type="predicted"/>
<protein>
    <submittedName>
        <fullName evidence="1">Uncharacterized protein</fullName>
    </submittedName>
</protein>
<sequence length="92" mass="10425">MSTFQPRKATSIIQDAERELELAQLQVGSTLLAEKKQPGTIDVGRGQKVVTNVYLLEMSKTKDLFRYEVNVSGVRQRESNLTTRSSSEYFLI</sequence>
<reference evidence="1" key="1">
    <citation type="submission" date="2023-11" db="EMBL/GenBank/DDBJ databases">
        <authorList>
            <person name="Poullet M."/>
        </authorList>
    </citation>
    <scope>NUCLEOTIDE SEQUENCE</scope>
    <source>
        <strain evidence="1">E1834</strain>
    </source>
</reference>
<name>A0ACB0ZPT2_MELEN</name>
<keyword evidence="2" id="KW-1185">Reference proteome</keyword>
<gene>
    <name evidence="1" type="ORF">MENTE1834_LOCUS28306</name>
</gene>
<accession>A0ACB0ZPT2</accession>
<dbReference type="Proteomes" id="UP001497535">
    <property type="component" value="Unassembled WGS sequence"/>
</dbReference>
<evidence type="ECO:0000313" key="1">
    <source>
        <dbReference type="EMBL" id="CAK5081092.1"/>
    </source>
</evidence>
<comment type="caution">
    <text evidence="1">The sequence shown here is derived from an EMBL/GenBank/DDBJ whole genome shotgun (WGS) entry which is preliminary data.</text>
</comment>
<evidence type="ECO:0000313" key="2">
    <source>
        <dbReference type="Proteomes" id="UP001497535"/>
    </source>
</evidence>
<organism evidence="1 2">
    <name type="scientific">Meloidogyne enterolobii</name>
    <name type="common">Root-knot nematode worm</name>
    <name type="synonym">Meloidogyne mayaguensis</name>
    <dbReference type="NCBI Taxonomy" id="390850"/>
    <lineage>
        <taxon>Eukaryota</taxon>
        <taxon>Metazoa</taxon>
        <taxon>Ecdysozoa</taxon>
        <taxon>Nematoda</taxon>
        <taxon>Chromadorea</taxon>
        <taxon>Rhabditida</taxon>
        <taxon>Tylenchina</taxon>
        <taxon>Tylenchomorpha</taxon>
        <taxon>Tylenchoidea</taxon>
        <taxon>Meloidogynidae</taxon>
        <taxon>Meloidogyninae</taxon>
        <taxon>Meloidogyne</taxon>
    </lineage>
</organism>
<dbReference type="EMBL" id="CAVMJV010000043">
    <property type="protein sequence ID" value="CAK5081092.1"/>
    <property type="molecule type" value="Genomic_DNA"/>
</dbReference>